<accession>A0A5B9E5I3</accession>
<feature type="region of interest" description="Disordered" evidence="1">
    <location>
        <begin position="1"/>
        <end position="29"/>
    </location>
</feature>
<dbReference type="AlphaFoldDB" id="A0A5B9E5I3"/>
<protein>
    <recommendedName>
        <fullName evidence="2">Recombinase-like domain-containing protein</fullName>
    </recommendedName>
</protein>
<gene>
    <name evidence="3" type="ORF">CS053_05660</name>
</gene>
<name>A0A5B9E5I3_9GAMM</name>
<evidence type="ECO:0000256" key="1">
    <source>
        <dbReference type="SAM" id="MobiDB-lite"/>
    </source>
</evidence>
<reference evidence="3 4" key="1">
    <citation type="submission" date="2019-08" db="EMBL/GenBank/DDBJ databases">
        <title>Complete genome sequence of Rhodanobacter glycinis strain T01E-68 isolated from tomato root.</title>
        <authorList>
            <person name="Weon H.-Y."/>
            <person name="Lee S.A."/>
        </authorList>
    </citation>
    <scope>NUCLEOTIDE SEQUENCE [LARGE SCALE GENOMIC DNA]</scope>
    <source>
        <strain evidence="3 4">T01E-68</strain>
    </source>
</reference>
<organism evidence="3 4">
    <name type="scientific">Rhodanobacter glycinis</name>
    <dbReference type="NCBI Taxonomy" id="582702"/>
    <lineage>
        <taxon>Bacteria</taxon>
        <taxon>Pseudomonadati</taxon>
        <taxon>Pseudomonadota</taxon>
        <taxon>Gammaproteobacteria</taxon>
        <taxon>Lysobacterales</taxon>
        <taxon>Rhodanobacteraceae</taxon>
        <taxon>Rhodanobacter</taxon>
    </lineage>
</organism>
<evidence type="ECO:0000313" key="3">
    <source>
        <dbReference type="EMBL" id="QEE26335.1"/>
    </source>
</evidence>
<feature type="domain" description="Recombinase-like" evidence="2">
    <location>
        <begin position="15"/>
        <end position="103"/>
    </location>
</feature>
<evidence type="ECO:0000259" key="2">
    <source>
        <dbReference type="Pfam" id="PF20552"/>
    </source>
</evidence>
<dbReference type="KEGG" id="rgl:CS053_05660"/>
<sequence length="103" mass="11037">MQGAEFTYNPRLRNWERPRPNNVAGKGHIEKPGQARNIIWQTRAAAPTELENALGDALEKALGAGADSLAAIARVLNAENLLAPGGSEWNETSLAAELHRLGA</sequence>
<evidence type="ECO:0000313" key="4">
    <source>
        <dbReference type="Proteomes" id="UP000321807"/>
    </source>
</evidence>
<dbReference type="Proteomes" id="UP000321807">
    <property type="component" value="Chromosome"/>
</dbReference>
<dbReference type="Pfam" id="PF20552">
    <property type="entry name" value="HTH_62"/>
    <property type="match status" value="1"/>
</dbReference>
<dbReference type="EMBL" id="CP042807">
    <property type="protein sequence ID" value="QEE26335.1"/>
    <property type="molecule type" value="Genomic_DNA"/>
</dbReference>
<proteinExistence type="predicted"/>
<dbReference type="InterPro" id="IPR046789">
    <property type="entry name" value="HTH_62"/>
</dbReference>